<dbReference type="Proteomes" id="UP001279734">
    <property type="component" value="Unassembled WGS sequence"/>
</dbReference>
<evidence type="ECO:0000313" key="16">
    <source>
        <dbReference type="EMBL" id="GMH27581.1"/>
    </source>
</evidence>
<keyword evidence="11" id="KW-0809">Transit peptide</keyword>
<evidence type="ECO:0000256" key="8">
    <source>
        <dbReference type="ARBA" id="ARBA00022676"/>
    </source>
</evidence>
<dbReference type="Gene3D" id="3.40.50.2000">
    <property type="entry name" value="Glycogen Phosphorylase B"/>
    <property type="match status" value="2"/>
</dbReference>
<keyword evidence="10 13" id="KW-0663">Pyridoxal phosphate</keyword>
<accession>A0AAD3TE54</accession>
<evidence type="ECO:0000256" key="3">
    <source>
        <dbReference type="ARBA" id="ARBA00004229"/>
    </source>
</evidence>
<proteinExistence type="inferred from homology"/>
<comment type="subcellular location">
    <subcellularLocation>
        <location evidence="3">Plastid</location>
        <location evidence="3">Chloroplast</location>
    </subcellularLocation>
</comment>
<dbReference type="GO" id="GO:0030170">
    <property type="term" value="F:pyridoxal phosphate binding"/>
    <property type="evidence" value="ECO:0007669"/>
    <property type="project" value="InterPro"/>
</dbReference>
<feature type="compositionally biased region" description="Acidic residues" evidence="15">
    <location>
        <begin position="517"/>
        <end position="537"/>
    </location>
</feature>
<keyword evidence="7" id="KW-0934">Plastid</keyword>
<comment type="cofactor">
    <cofactor evidence="2 14">
        <name>pyridoxal 5'-phosphate</name>
        <dbReference type="ChEBI" id="CHEBI:597326"/>
    </cofactor>
</comment>
<dbReference type="PIRSF" id="PIRSF000460">
    <property type="entry name" value="Pprylas_GlgP"/>
    <property type="match status" value="1"/>
</dbReference>
<feature type="modified residue" description="N6-(pyridoxal phosphate)lysine" evidence="13">
    <location>
        <position position="805"/>
    </location>
</feature>
<dbReference type="SUPFAM" id="SSF53756">
    <property type="entry name" value="UDP-Glycosyltransferase/glycogen phosphorylase"/>
    <property type="match status" value="1"/>
</dbReference>
<evidence type="ECO:0000256" key="12">
    <source>
        <dbReference type="ARBA" id="ARBA00023277"/>
    </source>
</evidence>
<evidence type="ECO:0000256" key="11">
    <source>
        <dbReference type="ARBA" id="ARBA00022946"/>
    </source>
</evidence>
<keyword evidence="5" id="KW-0150">Chloroplast</keyword>
<evidence type="ECO:0000256" key="6">
    <source>
        <dbReference type="ARBA" id="ARBA00022533"/>
    </source>
</evidence>
<keyword evidence="12 14" id="KW-0119">Carbohydrate metabolism</keyword>
<dbReference type="AlphaFoldDB" id="A0AAD3TE54"/>
<comment type="similarity">
    <text evidence="4 14">Belongs to the glycogen phosphorylase family.</text>
</comment>
<dbReference type="CDD" id="cd04300">
    <property type="entry name" value="GT35_Glycogen_Phosphorylase"/>
    <property type="match status" value="1"/>
</dbReference>
<dbReference type="EC" id="2.4.1.1" evidence="14"/>
<name>A0AAD3TE54_NEPGR</name>
<protein>
    <recommendedName>
        <fullName evidence="14">Alpha-1,4 glucan phosphorylase</fullName>
        <ecNumber evidence="14">2.4.1.1</ecNumber>
    </recommendedName>
</protein>
<keyword evidence="8 14" id="KW-0328">Glycosyltransferase</keyword>
<evidence type="ECO:0000256" key="13">
    <source>
        <dbReference type="PIRSR" id="PIRSR000460-1"/>
    </source>
</evidence>
<dbReference type="GO" id="GO:0008184">
    <property type="term" value="F:glycogen phosphorylase activity"/>
    <property type="evidence" value="ECO:0007669"/>
    <property type="project" value="InterPro"/>
</dbReference>
<gene>
    <name evidence="16" type="ORF">Nepgr_029424</name>
</gene>
<dbReference type="FunFam" id="3.40.50.2000:FF:000003">
    <property type="entry name" value="Alpha-1,4 glucan phosphorylase"/>
    <property type="match status" value="1"/>
</dbReference>
<dbReference type="PANTHER" id="PTHR11468:SF27">
    <property type="entry name" value="ALPHA-1,4 GLUCAN PHOSPHORYLASE L-2 ISOZYME, CHLOROPLASTIC_AMYLOPLASTIC"/>
    <property type="match status" value="1"/>
</dbReference>
<comment type="caution">
    <text evidence="16">The sequence shown here is derived from an EMBL/GenBank/DDBJ whole genome shotgun (WGS) entry which is preliminary data.</text>
</comment>
<evidence type="ECO:0000256" key="5">
    <source>
        <dbReference type="ARBA" id="ARBA00022528"/>
    </source>
</evidence>
<comment type="catalytic activity">
    <reaction evidence="1 14">
        <text>[(1-&gt;4)-alpha-D-glucosyl](n) + phosphate = [(1-&gt;4)-alpha-D-glucosyl](n-1) + alpha-D-glucose 1-phosphate</text>
        <dbReference type="Rhea" id="RHEA:41732"/>
        <dbReference type="Rhea" id="RHEA-COMP:9584"/>
        <dbReference type="Rhea" id="RHEA-COMP:9586"/>
        <dbReference type="ChEBI" id="CHEBI:15444"/>
        <dbReference type="ChEBI" id="CHEBI:43474"/>
        <dbReference type="ChEBI" id="CHEBI:58601"/>
        <dbReference type="EC" id="2.4.1.1"/>
    </reaction>
</comment>
<dbReference type="PROSITE" id="PS00102">
    <property type="entry name" value="PHOSPHORYLASE"/>
    <property type="match status" value="1"/>
</dbReference>
<keyword evidence="17" id="KW-1185">Reference proteome</keyword>
<dbReference type="InterPro" id="IPR000811">
    <property type="entry name" value="Glyco_trans_35"/>
</dbReference>
<evidence type="ECO:0000256" key="9">
    <source>
        <dbReference type="ARBA" id="ARBA00022679"/>
    </source>
</evidence>
<dbReference type="GO" id="GO:0005980">
    <property type="term" value="P:glycogen catabolic process"/>
    <property type="evidence" value="ECO:0007669"/>
    <property type="project" value="TreeGrafter"/>
</dbReference>
<dbReference type="EMBL" id="BSYO01000033">
    <property type="protein sequence ID" value="GMH27581.1"/>
    <property type="molecule type" value="Genomic_DNA"/>
</dbReference>
<sequence>MATSSAVSANSSRPISLASLKPPPSFFDFAFKIGSSNPLLIRFKSWHLKHSRRNLSIKNVAGDQKLRSPVAEKVPGVKDSFLPDSASIASSIKYHAEFTPSFSPNHVELPKAFFATAESVRDMLIINWNATYEYYEKMNVKQAYYLSMEFLQGRALLNAIGNLELSGAYAEALKKLGYDLEAVAEKEPDAALGNGGLGRLASCFLDSLATLNYPAWGYGLRYKYGLFKQFITKDGQEEVAENWLQLGNPWEIVRHDVSYPVKFYGQVVSGPDGSKKWVGGEDIKAVAYDVPIPGYKTKTTINLRLWSTWVGSEEFDLHAFNAGGHDKAYEALFNAEKICYILYPGDESLEGKTLRLKQQYTLCSASLQDIIARFEGRSENPVNWENFPEKVAVQMNDTHPTLCIPELIRILMDVKGLSWEEAWNITQRTVAYTNHTVLPEALEKWSVNLIEELLPRHIEIIKMIDEELINTIISEYGTEDIDLLQQKLKQMRILDNFELPASIVELLVNAQESSVDPVEEVEVPDEDEPIEEEDESDALSAEEKQGVTFEPDPDLPKVVHMANLCVVGGHAVNGVAEIHSEIVKNDVFKDFYELWPEKFQNKTNGVTPRRWIRFCNPALSKVITKWTGSEDWVLNTEKLSALQKFADNLELQSEWREAKRSNKMKVAAFLREKTGYVVSPDAMFDVQVKRIHEYKRQLLNIMGIVYRYKKMKEMTPEERNAEYVPRVCIFGGKAFATYVQAKRIVKFITDVGVMINHDPEIGDLLKVVFVPDYNVSVAEVLIPGSDLSQHISTAGMEASGTSNMKFAMNGCALIGTLDGANVEIRQQVGEDNFFLFGARAHEIAGLRKERAEGKFVPDSRFEDVKDYVRSGVFGPYNYDELMGSLEGNDGFGRADYFLVGKDFPSYLECQEKVDKAYRDQERWTKMSIMNTAGSYKFSSDRTIHQYARDIWRIEPVVLP</sequence>
<dbReference type="InterPro" id="IPR011833">
    <property type="entry name" value="Glycg_phsphrylas"/>
</dbReference>
<keyword evidence="6" id="KW-0021">Allosteric enzyme</keyword>
<evidence type="ECO:0000256" key="4">
    <source>
        <dbReference type="ARBA" id="ARBA00006047"/>
    </source>
</evidence>
<evidence type="ECO:0000256" key="2">
    <source>
        <dbReference type="ARBA" id="ARBA00001933"/>
    </source>
</evidence>
<dbReference type="PANTHER" id="PTHR11468">
    <property type="entry name" value="GLYCOGEN PHOSPHORYLASE"/>
    <property type="match status" value="1"/>
</dbReference>
<evidence type="ECO:0000256" key="15">
    <source>
        <dbReference type="SAM" id="MobiDB-lite"/>
    </source>
</evidence>
<dbReference type="FunFam" id="3.40.50.2000:FF:000105">
    <property type="entry name" value="Alpha-1,4 glucan phosphorylase"/>
    <property type="match status" value="1"/>
</dbReference>
<evidence type="ECO:0000256" key="1">
    <source>
        <dbReference type="ARBA" id="ARBA00001275"/>
    </source>
</evidence>
<evidence type="ECO:0000256" key="14">
    <source>
        <dbReference type="RuleBase" id="RU000587"/>
    </source>
</evidence>
<evidence type="ECO:0000256" key="10">
    <source>
        <dbReference type="ARBA" id="ARBA00022898"/>
    </source>
</evidence>
<evidence type="ECO:0000313" key="17">
    <source>
        <dbReference type="Proteomes" id="UP001279734"/>
    </source>
</evidence>
<dbReference type="NCBIfam" id="TIGR02093">
    <property type="entry name" value="P_ylase"/>
    <property type="match status" value="1"/>
</dbReference>
<dbReference type="GO" id="GO:0009507">
    <property type="term" value="C:chloroplast"/>
    <property type="evidence" value="ECO:0007669"/>
    <property type="project" value="UniProtKB-SubCell"/>
</dbReference>
<evidence type="ECO:0000256" key="7">
    <source>
        <dbReference type="ARBA" id="ARBA00022640"/>
    </source>
</evidence>
<reference evidence="16" key="1">
    <citation type="submission" date="2023-05" db="EMBL/GenBank/DDBJ databases">
        <title>Nepenthes gracilis genome sequencing.</title>
        <authorList>
            <person name="Fukushima K."/>
        </authorList>
    </citation>
    <scope>NUCLEOTIDE SEQUENCE</scope>
    <source>
        <strain evidence="16">SING2019-196</strain>
    </source>
</reference>
<keyword evidence="9 14" id="KW-0808">Transferase</keyword>
<comment type="function">
    <text evidence="14">Allosteric enzyme that catalyzes the rate-limiting step in glycogen catabolism, the phosphorolytic cleavage of glycogen to produce glucose-1-phosphate, and plays a central role in maintaining cellular and organismal glucose homeostasis.</text>
</comment>
<feature type="region of interest" description="Disordered" evidence="15">
    <location>
        <begin position="517"/>
        <end position="553"/>
    </location>
</feature>
<dbReference type="Pfam" id="PF00343">
    <property type="entry name" value="Phosphorylase"/>
    <property type="match status" value="2"/>
</dbReference>
<organism evidence="16 17">
    <name type="scientific">Nepenthes gracilis</name>
    <name type="common">Slender pitcher plant</name>
    <dbReference type="NCBI Taxonomy" id="150966"/>
    <lineage>
        <taxon>Eukaryota</taxon>
        <taxon>Viridiplantae</taxon>
        <taxon>Streptophyta</taxon>
        <taxon>Embryophyta</taxon>
        <taxon>Tracheophyta</taxon>
        <taxon>Spermatophyta</taxon>
        <taxon>Magnoliopsida</taxon>
        <taxon>eudicotyledons</taxon>
        <taxon>Gunneridae</taxon>
        <taxon>Pentapetalae</taxon>
        <taxon>Caryophyllales</taxon>
        <taxon>Nepenthaceae</taxon>
        <taxon>Nepenthes</taxon>
    </lineage>
</organism>
<dbReference type="InterPro" id="IPR035090">
    <property type="entry name" value="Pyridoxal_P_attach_site"/>
</dbReference>